<accession>A0A9X1M6E3</accession>
<name>A0A9X1M6E3_9MICC</name>
<dbReference type="RefSeq" id="WP_227928382.1">
    <property type="nucleotide sequence ID" value="NZ_CP094984.1"/>
</dbReference>
<feature type="region of interest" description="Disordered" evidence="1">
    <location>
        <begin position="1"/>
        <end position="25"/>
    </location>
</feature>
<dbReference type="Proteomes" id="UP001155145">
    <property type="component" value="Unassembled WGS sequence"/>
</dbReference>
<keyword evidence="4" id="KW-1185">Reference proteome</keyword>
<dbReference type="EMBL" id="JAJFZT010000003">
    <property type="protein sequence ID" value="MCC3272274.1"/>
    <property type="molecule type" value="Genomic_DNA"/>
</dbReference>
<reference evidence="2" key="1">
    <citation type="submission" date="2021-10" db="EMBL/GenBank/DDBJ databases">
        <title>Novel species in genus Arthrobacter.</title>
        <authorList>
            <person name="Liu Y."/>
        </authorList>
    </citation>
    <scope>NUCLEOTIDE SEQUENCE</scope>
    <source>
        <strain evidence="2">Zg-Y462</strain>
        <strain evidence="4">zg-Y462</strain>
    </source>
</reference>
<dbReference type="Proteomes" id="UP000829758">
    <property type="component" value="Chromosome"/>
</dbReference>
<proteinExistence type="predicted"/>
<evidence type="ECO:0000313" key="5">
    <source>
        <dbReference type="Proteomes" id="UP001155145"/>
    </source>
</evidence>
<protein>
    <submittedName>
        <fullName evidence="2">Uncharacterized protein</fullName>
    </submittedName>
</protein>
<evidence type="ECO:0000256" key="1">
    <source>
        <dbReference type="SAM" id="MobiDB-lite"/>
    </source>
</evidence>
<dbReference type="EMBL" id="CP094984">
    <property type="protein sequence ID" value="UON91860.1"/>
    <property type="molecule type" value="Genomic_DNA"/>
</dbReference>
<evidence type="ECO:0000313" key="3">
    <source>
        <dbReference type="EMBL" id="UON91860.1"/>
    </source>
</evidence>
<evidence type="ECO:0000313" key="4">
    <source>
        <dbReference type="Proteomes" id="UP000829758"/>
    </source>
</evidence>
<dbReference type="AlphaFoldDB" id="A0A9X1M6E3"/>
<gene>
    <name evidence="2" type="ORF">LJ755_05955</name>
    <name evidence="3" type="ORF">MUK71_14960</name>
</gene>
<sequence>MNLSVSTPSRRPDRAQGSASPMPGRRRRYLAGLGSALLIGTATLAGCSADAGLTVVADSSADPFEAYLAEEMDQAFFAQDVLRFQCYADNGYSEYAQFIPTEPRAQYRSELLDQLTVTDAFFDSVQDATDRGLRYEAEQPAPAKVFVHDAAFDAVASACDTKAWAALGKDAENTLIEYNRLASKLSGIFDPTMDDLQPLQAKVVQCLADSGEPVTAAPDQLFGMAPGVELGAPVEYPEHSGPKQSAGVEIIPADTEISYEPTPAEAALAVKYYNCSVETGVREEFAASILAAKKAAVAEHAAELEKLNPRITQIAAAAKDLLDS</sequence>
<evidence type="ECO:0000313" key="2">
    <source>
        <dbReference type="EMBL" id="MCC3272274.1"/>
    </source>
</evidence>
<organism evidence="2 5">
    <name type="scientific">Arthrobacter zhangbolii</name>
    <dbReference type="NCBI Taxonomy" id="2886936"/>
    <lineage>
        <taxon>Bacteria</taxon>
        <taxon>Bacillati</taxon>
        <taxon>Actinomycetota</taxon>
        <taxon>Actinomycetes</taxon>
        <taxon>Micrococcales</taxon>
        <taxon>Micrococcaceae</taxon>
        <taxon>Arthrobacter</taxon>
    </lineage>
</organism>